<comment type="caution">
    <text evidence="3">The sequence shown here is derived from an EMBL/GenBank/DDBJ whole genome shotgun (WGS) entry which is preliminary data.</text>
</comment>
<dbReference type="InterPro" id="IPR057670">
    <property type="entry name" value="SH3_retrovirus"/>
</dbReference>
<dbReference type="Proteomes" id="UP001054252">
    <property type="component" value="Unassembled WGS sequence"/>
</dbReference>
<evidence type="ECO:0000259" key="2">
    <source>
        <dbReference type="Pfam" id="PF25597"/>
    </source>
</evidence>
<dbReference type="EMBL" id="BPVZ01000003">
    <property type="protein sequence ID" value="GKU88999.1"/>
    <property type="molecule type" value="Genomic_DNA"/>
</dbReference>
<dbReference type="SUPFAM" id="SSF53098">
    <property type="entry name" value="Ribonuclease H-like"/>
    <property type="match status" value="1"/>
</dbReference>
<dbReference type="Pfam" id="PF07727">
    <property type="entry name" value="RVT_2"/>
    <property type="match status" value="2"/>
</dbReference>
<dbReference type="Pfam" id="PF14223">
    <property type="entry name" value="Retrotran_gag_2"/>
    <property type="match status" value="1"/>
</dbReference>
<gene>
    <name evidence="3" type="ORF">SLEP1_g3199</name>
</gene>
<dbReference type="InterPro" id="IPR013103">
    <property type="entry name" value="RVT_2"/>
</dbReference>
<proteinExistence type="predicted"/>
<dbReference type="AlphaFoldDB" id="A0AAV5HSV1"/>
<evidence type="ECO:0000259" key="1">
    <source>
        <dbReference type="Pfam" id="PF07727"/>
    </source>
</evidence>
<accession>A0AAV5HSV1</accession>
<protein>
    <submittedName>
        <fullName evidence="3">Uncharacterized protein</fullName>
    </submittedName>
</protein>
<dbReference type="InterPro" id="IPR012337">
    <property type="entry name" value="RNaseH-like_sf"/>
</dbReference>
<dbReference type="GO" id="GO:0003676">
    <property type="term" value="F:nucleic acid binding"/>
    <property type="evidence" value="ECO:0007669"/>
    <property type="project" value="InterPro"/>
</dbReference>
<dbReference type="Pfam" id="PF25597">
    <property type="entry name" value="SH3_retrovirus"/>
    <property type="match status" value="1"/>
</dbReference>
<reference evidence="3 4" key="1">
    <citation type="journal article" date="2021" name="Commun. Biol.">
        <title>The genome of Shorea leprosula (Dipterocarpaceae) highlights the ecological relevance of drought in aseasonal tropical rainforests.</title>
        <authorList>
            <person name="Ng K.K.S."/>
            <person name="Kobayashi M.J."/>
            <person name="Fawcett J.A."/>
            <person name="Hatakeyama M."/>
            <person name="Paape T."/>
            <person name="Ng C.H."/>
            <person name="Ang C.C."/>
            <person name="Tnah L.H."/>
            <person name="Lee C.T."/>
            <person name="Nishiyama T."/>
            <person name="Sese J."/>
            <person name="O'Brien M.J."/>
            <person name="Copetti D."/>
            <person name="Mohd Noor M.I."/>
            <person name="Ong R.C."/>
            <person name="Putra M."/>
            <person name="Sireger I.Z."/>
            <person name="Indrioko S."/>
            <person name="Kosugi Y."/>
            <person name="Izuno A."/>
            <person name="Isagi Y."/>
            <person name="Lee S.L."/>
            <person name="Shimizu K.K."/>
        </authorList>
    </citation>
    <scope>NUCLEOTIDE SEQUENCE [LARGE SCALE GENOMIC DNA]</scope>
    <source>
        <strain evidence="3">214</strain>
    </source>
</reference>
<sequence>MSRNNSSSLSNPPLFIGENYSMWSVKMKVFLKGNSVWDSVDNGFHLPHIANNPTVAQLKNHSEYVEKAYHALSHIHSGVVDSLFPRITGAETTKEAWDTLKNEFEGDTRVKGNNVITLKRQVEMLKMSEDETIHQYSTKLQDLVNRIKANGGEFPDKKVVEKIMVSVPNKFESKTSTIEETCDLDTMTVNELISKLKTHEQRLNLKGQVAATEACQLEKLHRQAFLVNQAWRATEKLELVHTIICGLMKIVSLNSNKYFMLFIDDFTGMTWVYFLSNKNQVFSMFKKFKALVENQSGCKIKTLSNVPNVKRTKLDQKGNVGTFVGYATQSKGCRVYDVHSKKKDDVDGTRIANSNLNGRIADTKDHSPIFKTKSLEEIYEQCSFTIDEPSNYAEPSKHEEWRNAMQEELIAIEKNGTWSLTPKPKDKNAIGVKWVYKSKLNADGSLNKHKARLVVKGYAQQPQVDFGETFSLVARHDTIRLLLALATQKKWKVCHSDVKFAFFNGFLEKELYVEQPKEQGFQRSETEFTLYAKGGNLDSQLLVSLYVNDVLVTRGNTKLQKFKASIQNEIEMTDLGEMKYFLGMEVMQCSNEIFVSQEKYAKDTLKKFRMDKCKPIATPLTQNLKLSKEDDSLKCNTSFY</sequence>
<name>A0AAV5HSV1_9ROSI</name>
<feature type="domain" description="Reverse transcriptase Ty1/copia-type" evidence="1">
    <location>
        <begin position="415"/>
        <end position="517"/>
    </location>
</feature>
<dbReference type="PANTHER" id="PTHR35317">
    <property type="entry name" value="OS04G0629600 PROTEIN"/>
    <property type="match status" value="1"/>
</dbReference>
<keyword evidence="4" id="KW-1185">Reference proteome</keyword>
<dbReference type="PANTHER" id="PTHR35317:SF31">
    <property type="entry name" value="DUF4219 DOMAIN-CONTAINING PROTEIN"/>
    <property type="match status" value="1"/>
</dbReference>
<dbReference type="InterPro" id="IPR043502">
    <property type="entry name" value="DNA/RNA_pol_sf"/>
</dbReference>
<organism evidence="3 4">
    <name type="scientific">Rubroshorea leprosula</name>
    <dbReference type="NCBI Taxonomy" id="152421"/>
    <lineage>
        <taxon>Eukaryota</taxon>
        <taxon>Viridiplantae</taxon>
        <taxon>Streptophyta</taxon>
        <taxon>Embryophyta</taxon>
        <taxon>Tracheophyta</taxon>
        <taxon>Spermatophyta</taxon>
        <taxon>Magnoliopsida</taxon>
        <taxon>eudicotyledons</taxon>
        <taxon>Gunneridae</taxon>
        <taxon>Pentapetalae</taxon>
        <taxon>rosids</taxon>
        <taxon>malvids</taxon>
        <taxon>Malvales</taxon>
        <taxon>Dipterocarpaceae</taxon>
        <taxon>Rubroshorea</taxon>
    </lineage>
</organism>
<dbReference type="Gene3D" id="3.30.420.10">
    <property type="entry name" value="Ribonuclease H-like superfamily/Ribonuclease H"/>
    <property type="match status" value="1"/>
</dbReference>
<feature type="domain" description="Retroviral polymerase SH3-like" evidence="2">
    <location>
        <begin position="306"/>
        <end position="342"/>
    </location>
</feature>
<dbReference type="InterPro" id="IPR036397">
    <property type="entry name" value="RNaseH_sf"/>
</dbReference>
<dbReference type="SUPFAM" id="SSF56672">
    <property type="entry name" value="DNA/RNA polymerases"/>
    <property type="match status" value="1"/>
</dbReference>
<evidence type="ECO:0000313" key="4">
    <source>
        <dbReference type="Proteomes" id="UP001054252"/>
    </source>
</evidence>
<evidence type="ECO:0000313" key="3">
    <source>
        <dbReference type="EMBL" id="GKU88999.1"/>
    </source>
</evidence>
<feature type="domain" description="Reverse transcriptase Ty1/copia-type" evidence="1">
    <location>
        <begin position="518"/>
        <end position="621"/>
    </location>
</feature>